<dbReference type="Gene3D" id="1.20.5.340">
    <property type="match status" value="3"/>
</dbReference>
<keyword evidence="22" id="KW-0628">Postsynaptic cell membrane</keyword>
<feature type="compositionally biased region" description="Polar residues" evidence="28">
    <location>
        <begin position="849"/>
        <end position="862"/>
    </location>
</feature>
<keyword evidence="20" id="KW-0325">Glycoprotein</keyword>
<feature type="compositionally biased region" description="Basic and acidic residues" evidence="28">
    <location>
        <begin position="838"/>
        <end position="847"/>
    </location>
</feature>
<dbReference type="Gene3D" id="1.20.58.530">
    <property type="match status" value="1"/>
</dbReference>
<dbReference type="InterPro" id="IPR036179">
    <property type="entry name" value="Ig-like_dom_sf"/>
</dbReference>
<dbReference type="InterPro" id="IPR002928">
    <property type="entry name" value="Myosin_tail"/>
</dbReference>
<feature type="compositionally biased region" description="Basic and acidic residues" evidence="28">
    <location>
        <begin position="2634"/>
        <end position="2651"/>
    </location>
</feature>
<keyword evidence="8" id="KW-0732">Signal</keyword>
<feature type="region of interest" description="Disordered" evidence="28">
    <location>
        <begin position="3357"/>
        <end position="3378"/>
    </location>
</feature>
<evidence type="ECO:0000256" key="27">
    <source>
        <dbReference type="PROSITE-ProRule" id="PRU00782"/>
    </source>
</evidence>
<evidence type="ECO:0000259" key="30">
    <source>
        <dbReference type="PROSITE" id="PS50835"/>
    </source>
</evidence>
<keyword evidence="6" id="KW-0963">Cytoplasm</keyword>
<sequence>PQPTKITQSQKTSPTLTKTLQPAQAEIGRSASFSISYSGDEPCTIKWFKNGKQIRSAFDTQIRTTPGESRLDLSKLKETHAGEYSVCVENVAGKCESSASLTVSAVPYRGVAPQFTQRVADQRVQQGQTVKLSCNITGSPRPTISWFKDGKQLPNDDRYQQADSESETALTITEALPTDGGVYECVAKNPAGECRCKSRLNLILAKTGSEAEKGPKQEAPRFVDTIKPVLGQEGANSEFRAKYTGEPEPTIRWSRNNEPIKRNDRVDFGNAEGDAWLRISGLTQEDVAEYKCEAINPVGRASTVANLVLKHLNVISAASGKVIGGKPGIFAIQGGAGKFGTGPVGATKSPQFLIPLNSINARQGENVKFIADIDGDPLPTVQWLFNGKQIVAGGFHLITQEDNRVSLEIKKVTPGNAGTYTCQIRNQHGAAQSEAKLGVQSSADIRFCDIAQRNIVALYLPFSGRMQGGQPSEYKHESADYRTLLSILAMEAVGIIGSALVALQQRQLEPRTQQLLCDADDQWIDGMLVLEQMRKLRKLGIKHSVFDIAKDVGGTRKDNSISGITRLPNGTFSEIGEWNDINKSWTFDNRYEERNKWRFKVGERGLPDLRGEKLRAVVYLEEPFVMRKFQPSLPSNSKSLGKQIKSGNLNIFQQQRGWPSGEQQPSFDEINNEEIEDNNSIYEGFCIDLIREMAKLLNFTYELVEVDDGAYGVEVFKSNVFFLSSNLKDEYGHWNGIIGVLQRHEADLSVSALTITYSRVSVVDFTLPFMHLGIAILLRRGMGTDDGERISAPGANFFTFMEPLSLSVWIALGIAYIGVASTMYDDVGKIDKRRKCWRRDGSRRHDPQVAQSKVASKSGEQPTTSNIFDKFLRQQRKNQFSLLNSLWFAVGSLMQQGSDVIPRAAATRTVAVIWWLFTLIIISSYTAQLAAFLTGSADLAAQQRIKFGTLSNGSTMEFFRESKIPIYERMWSIMQSTSPSVFVNSSREGISRVRAGNYAYLMESTMLEYWIGEDCQLQTIGGLLDSKGYGIALPKGSPLRDIFSQASRIKFLKFITVEGASYGGGCPLPGANSHSSLHRVFGVFYMLFAGILFALLVAIGEFFVESRRRQSLRLGLCLPGRLINWYFGMADTVYDPNNVPHSNTVLRFKGSQLYLDNVPTIVDNDTSDNSDGRMKTTTETGTRKTRLSDSTFGSDSSFSSNALQEGRQEREIGASSHSASSLEEMDDSLSSLKQYNRFKHHSNCHTITGQPQKIIPKTPDTEQSPSFKMRRQSSLADNEEISTPSRRKISEPAAPLTQFPPAFPQRKNSIRNVFYKMSRTPSIVIGADAHNLLALQHLIPPTDERLLNRRQSKNYANGQLAIVPNLCTHPGRYFATAPARQLLPVAAPPMPAFIQPAPFGCAPVIQPAVPVQLAAPVIQPSPVVPRPLLPSPLFSPPPSFVPAATYLSPGIAAAAPIPSLPPRALATPLLPMASTLCLPAQALLQPPVCKANKTKDYMPPPLSFHIFLSLLFVIFNYTFALRCYQGVQYLNAPVNLTLMDCPMPNMLTCTKSVDLRGKERDRFGFISRLKDFVIDIAHFALFDQSKPYDSKKNCWIPDPEEGYVAAEIVSSGKDKTTVKLANGTEKSVKPEEIQEMNPPKFEKTEDMSNLTFLNDASVLHDLRARYSCMLIYTYSGLFCVVINPYKRLPIYTDSVARMYMGKRRTEMPPHLFAVSDEAYRNMLQNHENQSMLITGESGAGKTENTKKVIAYFASVGASQAQNAGGATGPTLEDQIVQTNPVLEAFGNAKTVRNNNSSRFDLLEKSRILSGHLPELTKELMLTKPVKDYYFIAQAELTIDGVNDQEEHQLTHEAFHVLNFSDDEIKHVYRLVAGIVHMGNMKFKQRPREEQAETDGTEDAVNASKMYGVESEEFLKALLKPRVKVGTEWVNKGQNMEQVAWSVGAMSKGLYTRIFNWLVQKCNVTLAKEGTKKDFFIGVLDIAGFEIFDFNSFEQLWINFVNEKLQQFFNHHMFVLEQEEYAREGIQWTFIDFGLDLQACIELIEKPMGIIAMLDEECIVPKASDQTLAAKLVEQHLGKHPNFEKPKPPKGKQAEAHFAMRHYAGTVRYNVTAWLEKNKDPLNDTLVGVLKSSADNALLVNLWADYTTQEEAAEKSKKGEKASKKKGKAASFQTISMIYRESLNNLMSMLNQTHPHFIRCIIPNEKKQCGLIDASLVLNQLTCNGVLEGIRICRKGFPNRTFHPDFVQRYALLAANEARGKDPKACAAAMLARLVKQGDLNEDQFKVGKTKVFFRAGVVAHVEDLRDNRLAQLITGLQAQCRWYTSLIQLEQLRKQALAYRTIQFNVRSWLQLRTWVWFRLYGKVRPLCVKGKAQQAMEKVEEQLKSVQESLQKEKELTDKLEKEAKKLLEEKEEMSKELEKSSSRGQEVQQRLNNLSSAKEQLESDSTQINSQLASEESRAIELQKLRKKTEAECESLRKNISNLDLRTLADEALKQEATLNKLARERKQQQELAAKLQADLQAEAERNSQGKSHRQKLQQTLESVEEEMDREKRNRAEADKARRKMEGEARIARENLEEIGKQRQDMEASLKRKEADMFALSVRFEEAQSQAAKVQSQAKELDARCKELESELENERQARARSERSKNDSQYEADELQERLDQHTMATQAQAEANKKKDAELAKLRREIDQLKLNFDSQATALKKKGGSGLAELFEQIDQLQRIKNRSEKERSALQRQLETGQGQLDDDSKQRMEMERRSKNFEGQLLELRLKTDEQSRQLQELQFTKGRLQTECTDFARQLEEADSKMTTASRLKSQYFSQAEELKRAAGEEQREKQALSMHIKNLHHELEQLRETLEEEVASRSNLLRQLAREQSEAQQWRSKFEGEALVSGLYFYLYHNKFVNSDDELDDLRRKQLAEIAELQNEIDVVNARLQSMEKQRARLSAETDSARADADSLAQQAHQLEKRQRAHEKQVEEWRHQSDDLQSELDAVQREARMQAIEAHRLATTQDSLQEQVEGLRRENKQLSQEVHDLQEQQIDGQRTVNELEKLQRQLEGEKDELQHALDEAEAALEAEEGRVLRTQVELSQIRAEIEKRIQEKEEEFENTRKAHQRVIEGIQTSLEQEANAKTELARVKKKLEADVNELELALEHANRANEDAQKIIRRYGDQCKELQAQIDEDQRRRNEFREKYLTAEKRYQSLKQEHEELSLALETVQTFTKTQRFKKQLEGELNELQTQNAETQADSQSILLAKQKLEQELTLIRADLNEASGEVLAQQERAKNGAIEAAKLAEELRSEQERSNLVERQKKMLDTQVKDMQMRIEETEMAAMKAGPKLAAKLEVQLKAVESELENEQRRQSDTAKNASKAERRVRELQFETDEEHKNYEKLCDLADKLQAKIRNQKKQLEETEEQAGLNLQKYKQIQLSVDNAEERAQTAENSLARMRSRSRLNVPQQRSSTGLSKSETFA</sequence>
<keyword evidence="10 27" id="KW-0067">ATP-binding</keyword>
<feature type="compositionally biased region" description="Basic and acidic residues" evidence="28">
    <location>
        <begin position="2551"/>
        <end position="2569"/>
    </location>
</feature>
<feature type="transmembrane region" description="Helical" evidence="29">
    <location>
        <begin position="806"/>
        <end position="824"/>
    </location>
</feature>
<dbReference type="FunFam" id="1.20.120.720:FF:000001">
    <property type="entry name" value="Myosin heavy chain, muscle"/>
    <property type="match status" value="1"/>
</dbReference>
<dbReference type="Pfam" id="PF00060">
    <property type="entry name" value="Lig_chan"/>
    <property type="match status" value="1"/>
</dbReference>
<keyword evidence="21 27" id="KW-0009">Actin-binding</keyword>
<dbReference type="GO" id="GO:0005524">
    <property type="term" value="F:ATP binding"/>
    <property type="evidence" value="ECO:0007669"/>
    <property type="project" value="UniProtKB-UniRule"/>
</dbReference>
<dbReference type="PROSITE" id="PS51844">
    <property type="entry name" value="SH3_LIKE"/>
    <property type="match status" value="1"/>
</dbReference>
<evidence type="ECO:0000256" key="14">
    <source>
        <dbReference type="ARBA" id="ARBA00023054"/>
    </source>
</evidence>
<evidence type="ECO:0000256" key="22">
    <source>
        <dbReference type="ARBA" id="ARBA00023257"/>
    </source>
</evidence>
<dbReference type="GO" id="GO:0045989">
    <property type="term" value="P:positive regulation of striated muscle contraction"/>
    <property type="evidence" value="ECO:0007669"/>
    <property type="project" value="UniProtKB-ARBA"/>
</dbReference>
<dbReference type="GO" id="GO:0045211">
    <property type="term" value="C:postsynaptic membrane"/>
    <property type="evidence" value="ECO:0007669"/>
    <property type="project" value="UniProtKB-SubCell"/>
</dbReference>
<feature type="compositionally biased region" description="Polar residues" evidence="28">
    <location>
        <begin position="3457"/>
        <end position="3476"/>
    </location>
</feature>
<dbReference type="PANTHER" id="PTHR13140">
    <property type="entry name" value="MYOSIN"/>
    <property type="match status" value="1"/>
</dbReference>
<feature type="region of interest" description="Disordered" evidence="28">
    <location>
        <begin position="2728"/>
        <end position="2758"/>
    </location>
</feature>
<dbReference type="GO" id="GO:0019899">
    <property type="term" value="F:enzyme binding"/>
    <property type="evidence" value="ECO:0007669"/>
    <property type="project" value="UniProtKB-ARBA"/>
</dbReference>
<dbReference type="GO" id="GO:0015276">
    <property type="term" value="F:ligand-gated monoatomic ion channel activity"/>
    <property type="evidence" value="ECO:0007669"/>
    <property type="project" value="InterPro"/>
</dbReference>
<evidence type="ECO:0000256" key="19">
    <source>
        <dbReference type="ARBA" id="ARBA00023175"/>
    </source>
</evidence>
<evidence type="ECO:0000256" key="25">
    <source>
        <dbReference type="ARBA" id="ARBA00023319"/>
    </source>
</evidence>
<dbReference type="SUPFAM" id="SSF48726">
    <property type="entry name" value="Immunoglobulin"/>
    <property type="match status" value="4"/>
</dbReference>
<dbReference type="GO" id="GO:0031672">
    <property type="term" value="C:A band"/>
    <property type="evidence" value="ECO:0007669"/>
    <property type="project" value="UniProtKB-ARBA"/>
</dbReference>
<evidence type="ECO:0000256" key="18">
    <source>
        <dbReference type="ARBA" id="ARBA00023170"/>
    </source>
</evidence>
<dbReference type="PROSITE" id="PS50835">
    <property type="entry name" value="IG_LIKE"/>
    <property type="match status" value="4"/>
</dbReference>
<dbReference type="PRINTS" id="PR00193">
    <property type="entry name" value="MYOSINHEAVY"/>
</dbReference>
<dbReference type="SMART" id="SM00408">
    <property type="entry name" value="IGc2"/>
    <property type="match status" value="4"/>
</dbReference>
<feature type="compositionally biased region" description="Polar residues" evidence="28">
    <location>
        <begin position="2736"/>
        <end position="2745"/>
    </location>
</feature>
<dbReference type="GO" id="GO:0000146">
    <property type="term" value="F:microfilament motor activity"/>
    <property type="evidence" value="ECO:0007669"/>
    <property type="project" value="TreeGrafter"/>
</dbReference>
<feature type="region of interest" description="Disordered" evidence="28">
    <location>
        <begin position="2522"/>
        <end position="2569"/>
    </location>
</feature>
<evidence type="ECO:0000256" key="8">
    <source>
        <dbReference type="ARBA" id="ARBA00022729"/>
    </source>
</evidence>
<dbReference type="PANTHER" id="PTHR13140:SF857">
    <property type="entry name" value="MYOSIN-11"/>
    <property type="match status" value="1"/>
</dbReference>
<keyword evidence="19 27" id="KW-0505">Motor protein</keyword>
<dbReference type="Gene3D" id="1.10.287.70">
    <property type="match status" value="1"/>
</dbReference>
<evidence type="ECO:0000256" key="7">
    <source>
        <dbReference type="ARBA" id="ARBA00022692"/>
    </source>
</evidence>
<keyword evidence="7 29" id="KW-0812">Transmembrane</keyword>
<feature type="compositionally biased region" description="Low complexity" evidence="28">
    <location>
        <begin position="1218"/>
        <end position="1228"/>
    </location>
</feature>
<keyword evidence="9 27" id="KW-0547">Nucleotide-binding</keyword>
<dbReference type="GO" id="GO:0016459">
    <property type="term" value="C:myosin complex"/>
    <property type="evidence" value="ECO:0007669"/>
    <property type="project" value="UniProtKB-KW"/>
</dbReference>
<dbReference type="SMART" id="SM00079">
    <property type="entry name" value="PBPe"/>
    <property type="match status" value="1"/>
</dbReference>
<dbReference type="Gene3D" id="3.40.850.10">
    <property type="entry name" value="Kinesin motor domain"/>
    <property type="match status" value="2"/>
</dbReference>
<feature type="region of interest" description="Disordered" evidence="28">
    <location>
        <begin position="1164"/>
        <end position="1228"/>
    </location>
</feature>
<evidence type="ECO:0000256" key="6">
    <source>
        <dbReference type="ARBA" id="ARBA00022490"/>
    </source>
</evidence>
<keyword evidence="15" id="KW-0406">Ion transport</keyword>
<feature type="domain" description="Myosin motor" evidence="31">
    <location>
        <begin position="1642"/>
        <end position="2306"/>
    </location>
</feature>
<evidence type="ECO:0000256" key="13">
    <source>
        <dbReference type="ARBA" id="ARBA00023018"/>
    </source>
</evidence>
<dbReference type="FunFam" id="2.60.40.10:FF:000107">
    <property type="entry name" value="Myosin, light chain kinase a"/>
    <property type="match status" value="2"/>
</dbReference>
<name>A0A915LP79_MELJA</name>
<dbReference type="InterPro" id="IPR007110">
    <property type="entry name" value="Ig-like_dom"/>
</dbReference>
<dbReference type="FunFam" id="2.60.40.10:FF:000425">
    <property type="entry name" value="Myosin light chain kinase"/>
    <property type="match status" value="2"/>
</dbReference>
<keyword evidence="24" id="KW-0407">Ion channel</keyword>
<keyword evidence="11" id="KW-0112">Calmodulin-binding</keyword>
<dbReference type="FunFam" id="3.40.190.10:FF:000060">
    <property type="entry name" value="Glutamate receptor ionotropic, kainate 1"/>
    <property type="match status" value="1"/>
</dbReference>
<feature type="region of interest" description="Disordered" evidence="28">
    <location>
        <begin position="2634"/>
        <end position="2657"/>
    </location>
</feature>
<dbReference type="Gene3D" id="2.30.30.360">
    <property type="entry name" value="Myosin S1 fragment, N-terminal"/>
    <property type="match status" value="1"/>
</dbReference>
<dbReference type="InterPro" id="IPR004009">
    <property type="entry name" value="SH3_Myosin"/>
</dbReference>
<feature type="domain" description="Ig-like" evidence="30">
    <location>
        <begin position="220"/>
        <end position="308"/>
    </location>
</feature>
<dbReference type="Pfam" id="PF01576">
    <property type="entry name" value="Myosin_tail_1"/>
    <property type="match status" value="1"/>
</dbReference>
<feature type="compositionally biased region" description="Basic and acidic residues" evidence="28">
    <location>
        <begin position="2969"/>
        <end position="2987"/>
    </location>
</feature>
<reference evidence="34" key="1">
    <citation type="submission" date="2022-11" db="UniProtKB">
        <authorList>
            <consortium name="WormBaseParasite"/>
        </authorList>
    </citation>
    <scope>IDENTIFICATION</scope>
</reference>
<dbReference type="SUPFAM" id="SSF53850">
    <property type="entry name" value="Periplasmic binding protein-like II"/>
    <property type="match status" value="1"/>
</dbReference>
<feature type="region of interest" description="Disordered" evidence="28">
    <location>
        <begin position="838"/>
        <end position="862"/>
    </location>
</feature>
<keyword evidence="4" id="KW-0813">Transport</keyword>
<evidence type="ECO:0000256" key="24">
    <source>
        <dbReference type="ARBA" id="ARBA00023303"/>
    </source>
</evidence>
<evidence type="ECO:0000259" key="31">
    <source>
        <dbReference type="PROSITE" id="PS51456"/>
    </source>
</evidence>
<accession>A0A915LP79</accession>
<keyword evidence="14" id="KW-0175">Coiled coil</keyword>
<dbReference type="Pfam" id="PF02736">
    <property type="entry name" value="Myosin_N"/>
    <property type="match status" value="1"/>
</dbReference>
<dbReference type="Gene3D" id="1.20.5.370">
    <property type="match status" value="2"/>
</dbReference>
<organism evidence="33 34">
    <name type="scientific">Meloidogyne javanica</name>
    <name type="common">Root-knot nematode worm</name>
    <dbReference type="NCBI Taxonomy" id="6303"/>
    <lineage>
        <taxon>Eukaryota</taxon>
        <taxon>Metazoa</taxon>
        <taxon>Ecdysozoa</taxon>
        <taxon>Nematoda</taxon>
        <taxon>Chromadorea</taxon>
        <taxon>Rhabditida</taxon>
        <taxon>Tylenchina</taxon>
        <taxon>Tylenchomorpha</taxon>
        <taxon>Tylenchoidea</taxon>
        <taxon>Meloidogynidae</taxon>
        <taxon>Meloidogyninae</taxon>
        <taxon>Meloidogyne</taxon>
        <taxon>Meloidogyne incognita group</taxon>
    </lineage>
</organism>
<feature type="compositionally biased region" description="Basic and acidic residues" evidence="28">
    <location>
        <begin position="2749"/>
        <end position="2758"/>
    </location>
</feature>
<feature type="compositionally biased region" description="Basic and acidic residues" evidence="28">
    <location>
        <begin position="2412"/>
        <end position="2423"/>
    </location>
</feature>
<evidence type="ECO:0000256" key="9">
    <source>
        <dbReference type="ARBA" id="ARBA00022741"/>
    </source>
</evidence>
<dbReference type="PROSITE" id="PS51456">
    <property type="entry name" value="MYOSIN_MOTOR"/>
    <property type="match status" value="1"/>
</dbReference>
<evidence type="ECO:0000256" key="11">
    <source>
        <dbReference type="ARBA" id="ARBA00022860"/>
    </source>
</evidence>
<dbReference type="Gene3D" id="1.10.10.820">
    <property type="match status" value="1"/>
</dbReference>
<dbReference type="FunFam" id="3.40.850.10:FF:000101">
    <property type="entry name" value="Slow myosin heavy chain 2"/>
    <property type="match status" value="1"/>
</dbReference>
<evidence type="ECO:0000256" key="10">
    <source>
        <dbReference type="ARBA" id="ARBA00022840"/>
    </source>
</evidence>
<feature type="transmembrane region" description="Helical" evidence="29">
    <location>
        <begin position="912"/>
        <end position="933"/>
    </location>
</feature>
<dbReference type="GO" id="GO:0007015">
    <property type="term" value="P:actin filament organization"/>
    <property type="evidence" value="ECO:0007669"/>
    <property type="project" value="TreeGrafter"/>
</dbReference>
<dbReference type="FunFam" id="1.20.5.370:FF:000008">
    <property type="entry name" value="Myosin heavy chain"/>
    <property type="match status" value="1"/>
</dbReference>
<dbReference type="Pfam" id="PF00063">
    <property type="entry name" value="Myosin_head"/>
    <property type="match status" value="2"/>
</dbReference>
<dbReference type="GO" id="GO:0060298">
    <property type="term" value="P:positive regulation of sarcomere organization"/>
    <property type="evidence" value="ECO:0007669"/>
    <property type="project" value="UniProtKB-ARBA"/>
</dbReference>
<feature type="region of interest" description="Disordered" evidence="28">
    <location>
        <begin position="2969"/>
        <end position="2988"/>
    </location>
</feature>
<evidence type="ECO:0000256" key="4">
    <source>
        <dbReference type="ARBA" id="ARBA00022448"/>
    </source>
</evidence>
<evidence type="ECO:0000256" key="1">
    <source>
        <dbReference type="ARBA" id="ARBA00004496"/>
    </source>
</evidence>
<dbReference type="Gene3D" id="1.20.5.4820">
    <property type="match status" value="1"/>
</dbReference>
<proteinExistence type="inferred from homology"/>
<dbReference type="InterPro" id="IPR013098">
    <property type="entry name" value="Ig_I-set"/>
</dbReference>
<dbReference type="GO" id="GO:0040017">
    <property type="term" value="P:positive regulation of locomotion"/>
    <property type="evidence" value="ECO:0007669"/>
    <property type="project" value="UniProtKB-ARBA"/>
</dbReference>
<evidence type="ECO:0000256" key="29">
    <source>
        <dbReference type="SAM" id="Phobius"/>
    </source>
</evidence>
<dbReference type="Proteomes" id="UP000887561">
    <property type="component" value="Unplaced"/>
</dbReference>
<feature type="domain" description="Ig-like" evidence="30">
    <location>
        <begin position="113"/>
        <end position="201"/>
    </location>
</feature>
<evidence type="ECO:0000256" key="20">
    <source>
        <dbReference type="ARBA" id="ARBA00023180"/>
    </source>
</evidence>
<dbReference type="InterPro" id="IPR008989">
    <property type="entry name" value="Myosin_S1_N"/>
</dbReference>
<dbReference type="Pfam" id="PF07679">
    <property type="entry name" value="I-set"/>
    <property type="match status" value="4"/>
</dbReference>
<dbReference type="Gene3D" id="3.40.190.10">
    <property type="entry name" value="Periplasmic binding protein-like II"/>
    <property type="match status" value="1"/>
</dbReference>
<feature type="compositionally biased region" description="Polar residues" evidence="28">
    <location>
        <begin position="1261"/>
        <end position="1284"/>
    </location>
</feature>
<feature type="domain" description="Myosin N-terminal SH3-like" evidence="32">
    <location>
        <begin position="1589"/>
        <end position="1638"/>
    </location>
</feature>
<keyword evidence="23" id="KW-1071">Ligand-gated ion channel</keyword>
<dbReference type="Gene3D" id="1.20.120.720">
    <property type="entry name" value="Myosin VI head, motor domain, U50 subdomain"/>
    <property type="match status" value="1"/>
</dbReference>
<keyword evidence="16 27" id="KW-0518">Myosin</keyword>
<keyword evidence="33" id="KW-1185">Reference proteome</keyword>
<feature type="compositionally biased region" description="Low complexity" evidence="28">
    <location>
        <begin position="1188"/>
        <end position="1200"/>
    </location>
</feature>
<evidence type="ECO:0000256" key="5">
    <source>
        <dbReference type="ARBA" id="ARBA00022475"/>
    </source>
</evidence>
<comment type="similarity">
    <text evidence="3">Belongs to the glutamate-gated ion channel (TC 1.A.10.1) family.</text>
</comment>
<protein>
    <submittedName>
        <fullName evidence="34">Uncharacterized protein</fullName>
    </submittedName>
</protein>
<dbReference type="Pfam" id="PF10613">
    <property type="entry name" value="Lig_chan-Glu_bd"/>
    <property type="match status" value="1"/>
</dbReference>
<keyword evidence="25" id="KW-0393">Immunoglobulin domain</keyword>
<dbReference type="InterPro" id="IPR013783">
    <property type="entry name" value="Ig-like_fold"/>
</dbReference>
<dbReference type="GO" id="GO:0005516">
    <property type="term" value="F:calmodulin binding"/>
    <property type="evidence" value="ECO:0007669"/>
    <property type="project" value="UniProtKB-KW"/>
</dbReference>
<evidence type="ECO:0000256" key="12">
    <source>
        <dbReference type="ARBA" id="ARBA00022989"/>
    </source>
</evidence>
<dbReference type="InterPro" id="IPR036961">
    <property type="entry name" value="Kinesin_motor_dom_sf"/>
</dbReference>
<keyword evidence="12 29" id="KW-1133">Transmembrane helix</keyword>
<dbReference type="SUPFAM" id="SSF90257">
    <property type="entry name" value="Myosin rod fragments"/>
    <property type="match status" value="4"/>
</dbReference>
<dbReference type="SMART" id="SM00918">
    <property type="entry name" value="Lig_chan-Glu_bd"/>
    <property type="match status" value="1"/>
</dbReference>
<dbReference type="CDD" id="cd01377">
    <property type="entry name" value="MYSc_class_II"/>
    <property type="match status" value="1"/>
</dbReference>
<comment type="similarity">
    <text evidence="2 27">Belongs to the TRAFAC class myosin-kinesin ATPase superfamily. Myosin family.</text>
</comment>
<dbReference type="FunFam" id="2.30.30.360:FF:000001">
    <property type="entry name" value="Myosin heavy chain"/>
    <property type="match status" value="1"/>
</dbReference>
<comment type="subcellular location">
    <subcellularLocation>
        <location evidence="1">Cytoplasm</location>
    </subcellularLocation>
    <subcellularLocation>
        <location evidence="26">Postsynaptic cell membrane</location>
        <topology evidence="26">Multi-pass membrane protein</topology>
    </subcellularLocation>
</comment>
<feature type="region of interest" description="Disordered" evidence="28">
    <location>
        <begin position="1"/>
        <end position="23"/>
    </location>
</feature>
<dbReference type="WBParaSite" id="scaffold1373_cov301.g3000">
    <property type="protein sequence ID" value="scaffold1373_cov301.g3000"/>
    <property type="gene ID" value="scaffold1373_cov301.g3000"/>
</dbReference>
<keyword evidence="13" id="KW-0770">Synapse</keyword>
<evidence type="ECO:0000313" key="34">
    <source>
        <dbReference type="WBParaSite" id="scaffold1373_cov301.g3000"/>
    </source>
</evidence>
<dbReference type="GO" id="GO:0051015">
    <property type="term" value="F:actin filament binding"/>
    <property type="evidence" value="ECO:0007669"/>
    <property type="project" value="InterPro"/>
</dbReference>
<feature type="compositionally biased region" description="Basic and acidic residues" evidence="28">
    <location>
        <begin position="3360"/>
        <end position="3378"/>
    </location>
</feature>
<dbReference type="SUPFAM" id="SSF52540">
    <property type="entry name" value="P-loop containing nucleoside triphosphate hydrolases"/>
    <property type="match status" value="1"/>
</dbReference>
<dbReference type="InterPro" id="IPR003598">
    <property type="entry name" value="Ig_sub2"/>
</dbReference>
<feature type="domain" description="Ig-like" evidence="30">
    <location>
        <begin position="14"/>
        <end position="102"/>
    </location>
</feature>
<feature type="region of interest" description="Disordered" evidence="28">
    <location>
        <begin position="1243"/>
        <end position="1304"/>
    </location>
</feature>
<evidence type="ECO:0000256" key="21">
    <source>
        <dbReference type="ARBA" id="ARBA00023203"/>
    </source>
</evidence>
<evidence type="ECO:0000256" key="16">
    <source>
        <dbReference type="ARBA" id="ARBA00023123"/>
    </source>
</evidence>
<evidence type="ECO:0000313" key="33">
    <source>
        <dbReference type="Proteomes" id="UP000887561"/>
    </source>
</evidence>
<feature type="region of interest" description="Disordered" evidence="28">
    <location>
        <begin position="3438"/>
        <end position="3476"/>
    </location>
</feature>
<feature type="binding site" evidence="27">
    <location>
        <begin position="1735"/>
        <end position="1742"/>
    </location>
    <ligand>
        <name>ATP</name>
        <dbReference type="ChEBI" id="CHEBI:30616"/>
    </ligand>
</feature>
<evidence type="ECO:0000256" key="15">
    <source>
        <dbReference type="ARBA" id="ARBA00023065"/>
    </source>
</evidence>
<keyword evidence="18" id="KW-0675">Receptor</keyword>
<evidence type="ECO:0000256" key="3">
    <source>
        <dbReference type="ARBA" id="ARBA00008685"/>
    </source>
</evidence>
<keyword evidence="17 29" id="KW-0472">Membrane</keyword>
<feature type="transmembrane region" description="Helical" evidence="29">
    <location>
        <begin position="1083"/>
        <end position="1104"/>
    </location>
</feature>
<evidence type="ECO:0000256" key="28">
    <source>
        <dbReference type="SAM" id="MobiDB-lite"/>
    </source>
</evidence>
<evidence type="ECO:0000256" key="17">
    <source>
        <dbReference type="ARBA" id="ARBA00023136"/>
    </source>
</evidence>
<dbReference type="InterPro" id="IPR027417">
    <property type="entry name" value="P-loop_NTPase"/>
</dbReference>
<dbReference type="InterPro" id="IPR003599">
    <property type="entry name" value="Ig_sub"/>
</dbReference>
<feature type="region of interest" description="Disordered" evidence="28">
    <location>
        <begin position="2412"/>
        <end position="2458"/>
    </location>
</feature>
<dbReference type="SMART" id="SM00409">
    <property type="entry name" value="IG"/>
    <property type="match status" value="4"/>
</dbReference>
<dbReference type="InterPro" id="IPR019594">
    <property type="entry name" value="Glu/Gly-bd"/>
</dbReference>
<feature type="domain" description="Ig-like" evidence="30">
    <location>
        <begin position="350"/>
        <end position="438"/>
    </location>
</feature>
<dbReference type="InterPro" id="IPR001320">
    <property type="entry name" value="Iontro_rcpt_C"/>
</dbReference>
<feature type="compositionally biased region" description="Polar residues" evidence="28">
    <location>
        <begin position="1"/>
        <end position="22"/>
    </location>
</feature>
<feature type="region of interest" description="Actin-binding" evidence="27">
    <location>
        <begin position="2182"/>
        <end position="2204"/>
    </location>
</feature>
<evidence type="ECO:0000256" key="26">
    <source>
        <dbReference type="ARBA" id="ARBA00034104"/>
    </source>
</evidence>
<dbReference type="Gene3D" id="2.60.40.10">
    <property type="entry name" value="Immunoglobulins"/>
    <property type="match status" value="4"/>
</dbReference>
<dbReference type="InterPro" id="IPR001609">
    <property type="entry name" value="Myosin_head_motor_dom-like"/>
</dbReference>
<evidence type="ECO:0000256" key="2">
    <source>
        <dbReference type="ARBA" id="ARBA00008314"/>
    </source>
</evidence>
<evidence type="ECO:0000256" key="23">
    <source>
        <dbReference type="ARBA" id="ARBA00023286"/>
    </source>
</evidence>
<keyword evidence="5" id="KW-1003">Cell membrane</keyword>
<dbReference type="SMART" id="SM00242">
    <property type="entry name" value="MYSc"/>
    <property type="match status" value="1"/>
</dbReference>
<dbReference type="FunFam" id="1.20.58.530:FF:000001">
    <property type="entry name" value="Myosin heavy chain"/>
    <property type="match status" value="1"/>
</dbReference>
<evidence type="ECO:0000259" key="32">
    <source>
        <dbReference type="PROSITE" id="PS51844"/>
    </source>
</evidence>
<dbReference type="InterPro" id="IPR014751">
    <property type="entry name" value="XRCC4-like_C"/>
</dbReference>
<feature type="compositionally biased region" description="Polar residues" evidence="28">
    <location>
        <begin position="2425"/>
        <end position="2456"/>
    </location>
</feature>